<dbReference type="PANTHER" id="PTHR34653">
    <property type="match status" value="1"/>
</dbReference>
<dbReference type="STRING" id="619304.SAMN05421760_101933"/>
<evidence type="ECO:0000313" key="7">
    <source>
        <dbReference type="Proteomes" id="UP000185999"/>
    </source>
</evidence>
<dbReference type="Pfam" id="PF02049">
    <property type="entry name" value="FliE"/>
    <property type="match status" value="1"/>
</dbReference>
<evidence type="ECO:0000313" key="6">
    <source>
        <dbReference type="EMBL" id="SIS46924.1"/>
    </source>
</evidence>
<evidence type="ECO:0000256" key="5">
    <source>
        <dbReference type="HAMAP-Rule" id="MF_00724"/>
    </source>
</evidence>
<comment type="subcellular location">
    <subcellularLocation>
        <location evidence="1 5">Bacterial flagellum basal body</location>
    </subcellularLocation>
</comment>
<keyword evidence="4 5" id="KW-0975">Bacterial flagellum</keyword>
<keyword evidence="6" id="KW-0969">Cilium</keyword>
<dbReference type="AlphaFoldDB" id="A0A1N7JCC0"/>
<name>A0A1N7JCC0_9GAMM</name>
<dbReference type="NCBIfam" id="TIGR00205">
    <property type="entry name" value="fliE"/>
    <property type="match status" value="1"/>
</dbReference>
<sequence length="117" mass="13031">MIERTDINSVLMQMRALKADAQQGVSNAGKPSPLLADMTRPVENEGFGELLKNAIDKVNDTQMEASRMATAFEQGDPRVELTQVMIQLQKASVSFQAMTQVRNRLVTAYEDVMKMPI</sequence>
<organism evidence="6 7">
    <name type="scientific">Neptunomonas antarctica</name>
    <dbReference type="NCBI Taxonomy" id="619304"/>
    <lineage>
        <taxon>Bacteria</taxon>
        <taxon>Pseudomonadati</taxon>
        <taxon>Pseudomonadota</taxon>
        <taxon>Gammaproteobacteria</taxon>
        <taxon>Oceanospirillales</taxon>
        <taxon>Oceanospirillaceae</taxon>
        <taxon>Neptunomonas</taxon>
    </lineage>
</organism>
<accession>A0A1N7JCC0</accession>
<keyword evidence="6" id="KW-0282">Flagellum</keyword>
<dbReference type="PRINTS" id="PR01006">
    <property type="entry name" value="FLGHOOKFLIE"/>
</dbReference>
<dbReference type="PANTHER" id="PTHR34653:SF1">
    <property type="entry name" value="FLAGELLAR HOOK-BASAL BODY COMPLEX PROTEIN FLIE"/>
    <property type="match status" value="1"/>
</dbReference>
<dbReference type="EMBL" id="FTOE01000001">
    <property type="protein sequence ID" value="SIS46924.1"/>
    <property type="molecule type" value="Genomic_DNA"/>
</dbReference>
<evidence type="ECO:0000256" key="3">
    <source>
        <dbReference type="ARBA" id="ARBA00018024"/>
    </source>
</evidence>
<protein>
    <recommendedName>
        <fullName evidence="3 5">Flagellar hook-basal body complex protein FliE</fullName>
    </recommendedName>
</protein>
<keyword evidence="6" id="KW-0966">Cell projection</keyword>
<dbReference type="GO" id="GO:0003774">
    <property type="term" value="F:cytoskeletal motor activity"/>
    <property type="evidence" value="ECO:0007669"/>
    <property type="project" value="InterPro"/>
</dbReference>
<keyword evidence="7" id="KW-1185">Reference proteome</keyword>
<reference evidence="7" key="1">
    <citation type="submission" date="2017-01" db="EMBL/GenBank/DDBJ databases">
        <authorList>
            <person name="Varghese N."/>
            <person name="Submissions S."/>
        </authorList>
    </citation>
    <scope>NUCLEOTIDE SEQUENCE [LARGE SCALE GENOMIC DNA]</scope>
    <source>
        <strain evidence="7">DSM 22306</strain>
    </source>
</reference>
<dbReference type="GO" id="GO:0005198">
    <property type="term" value="F:structural molecule activity"/>
    <property type="evidence" value="ECO:0007669"/>
    <property type="project" value="UniProtKB-UniRule"/>
</dbReference>
<dbReference type="GO" id="GO:0071973">
    <property type="term" value="P:bacterial-type flagellum-dependent cell motility"/>
    <property type="evidence" value="ECO:0007669"/>
    <property type="project" value="InterPro"/>
</dbReference>
<evidence type="ECO:0000256" key="2">
    <source>
        <dbReference type="ARBA" id="ARBA00009272"/>
    </source>
</evidence>
<comment type="similarity">
    <text evidence="2 5">Belongs to the FliE family.</text>
</comment>
<dbReference type="InterPro" id="IPR001624">
    <property type="entry name" value="FliE"/>
</dbReference>
<proteinExistence type="inferred from homology"/>
<dbReference type="Proteomes" id="UP000185999">
    <property type="component" value="Unassembled WGS sequence"/>
</dbReference>
<dbReference type="HAMAP" id="MF_00724">
    <property type="entry name" value="FliE"/>
    <property type="match status" value="1"/>
</dbReference>
<dbReference type="GO" id="GO:0009425">
    <property type="term" value="C:bacterial-type flagellum basal body"/>
    <property type="evidence" value="ECO:0007669"/>
    <property type="project" value="UniProtKB-SubCell"/>
</dbReference>
<gene>
    <name evidence="5" type="primary">fliE</name>
    <name evidence="6" type="ORF">SAMN05421760_101933</name>
</gene>
<evidence type="ECO:0000256" key="4">
    <source>
        <dbReference type="ARBA" id="ARBA00023143"/>
    </source>
</evidence>
<evidence type="ECO:0000256" key="1">
    <source>
        <dbReference type="ARBA" id="ARBA00004117"/>
    </source>
</evidence>